<gene>
    <name evidence="4" type="ORF">NMOB1V02_LOCUS5458</name>
</gene>
<feature type="domain" description="Thrombospondin-like N-terminal" evidence="3">
    <location>
        <begin position="57"/>
        <end position="261"/>
    </location>
</feature>
<dbReference type="SUPFAM" id="SSF49899">
    <property type="entry name" value="Concanavalin A-like lectins/glucanases"/>
    <property type="match status" value="1"/>
</dbReference>
<accession>A0A7R9BPG6</accession>
<dbReference type="SMART" id="SM00210">
    <property type="entry name" value="TSPN"/>
    <property type="match status" value="1"/>
</dbReference>
<evidence type="ECO:0000313" key="4">
    <source>
        <dbReference type="EMBL" id="CAD7277731.1"/>
    </source>
</evidence>
<evidence type="ECO:0000313" key="5">
    <source>
        <dbReference type="Proteomes" id="UP000678499"/>
    </source>
</evidence>
<reference evidence="4" key="1">
    <citation type="submission" date="2020-11" db="EMBL/GenBank/DDBJ databases">
        <authorList>
            <person name="Tran Van P."/>
        </authorList>
    </citation>
    <scope>NUCLEOTIDE SEQUENCE</scope>
</reference>
<dbReference type="AlphaFoldDB" id="A0A7R9BPG6"/>
<evidence type="ECO:0000256" key="2">
    <source>
        <dbReference type="SAM" id="SignalP"/>
    </source>
</evidence>
<feature type="chain" id="PRO_5036402992" description="Thrombospondin-like N-terminal domain-containing protein" evidence="2">
    <location>
        <begin position="24"/>
        <end position="275"/>
    </location>
</feature>
<dbReference type="Gene3D" id="2.60.120.200">
    <property type="match status" value="1"/>
</dbReference>
<keyword evidence="1" id="KW-0677">Repeat</keyword>
<organism evidence="4">
    <name type="scientific">Notodromas monacha</name>
    <dbReference type="NCBI Taxonomy" id="399045"/>
    <lineage>
        <taxon>Eukaryota</taxon>
        <taxon>Metazoa</taxon>
        <taxon>Ecdysozoa</taxon>
        <taxon>Arthropoda</taxon>
        <taxon>Crustacea</taxon>
        <taxon>Oligostraca</taxon>
        <taxon>Ostracoda</taxon>
        <taxon>Podocopa</taxon>
        <taxon>Podocopida</taxon>
        <taxon>Cypridocopina</taxon>
        <taxon>Cypridoidea</taxon>
        <taxon>Cyprididae</taxon>
        <taxon>Notodromas</taxon>
    </lineage>
</organism>
<dbReference type="EMBL" id="CAJPEX010000990">
    <property type="protein sequence ID" value="CAG0917883.1"/>
    <property type="molecule type" value="Genomic_DNA"/>
</dbReference>
<protein>
    <recommendedName>
        <fullName evidence="3">Thrombospondin-like N-terminal domain-containing protein</fullName>
    </recommendedName>
</protein>
<feature type="signal peptide" evidence="2">
    <location>
        <begin position="1"/>
        <end position="23"/>
    </location>
</feature>
<keyword evidence="2" id="KW-0732">Signal</keyword>
<name>A0A7R9BPG6_9CRUS</name>
<dbReference type="InterPro" id="IPR013320">
    <property type="entry name" value="ConA-like_dom_sf"/>
</dbReference>
<evidence type="ECO:0000259" key="3">
    <source>
        <dbReference type="SMART" id="SM00210"/>
    </source>
</evidence>
<dbReference type="Proteomes" id="UP000678499">
    <property type="component" value="Unassembled WGS sequence"/>
</dbReference>
<dbReference type="OrthoDB" id="5983381at2759"/>
<evidence type="ECO:0000256" key="1">
    <source>
        <dbReference type="ARBA" id="ARBA00022737"/>
    </source>
</evidence>
<dbReference type="InterPro" id="IPR048287">
    <property type="entry name" value="TSPN-like_N"/>
</dbReference>
<keyword evidence="5" id="KW-1185">Reference proteome</keyword>
<sequence>MQIFSAAVFSLLAFASSLENVSAQMPRRGDMSQFDFEDYNGVITPEIAGPCADYKPGEDDLQAFDFIRRFKLDVIEREYPGVSKVRGSNRVQSAYRLSKDADLNVPTRDIFPMGLPDQFSFITTFRQRKVSKIPWDIIKIADVQGRTQFAISIAPKDASVQFSIIDIEGNLMTTSFPESKARCSCGNVLDDKWHKLHFGVFRDTITRIVLYVDCQEVGAQALDLPIGPIDVNGRLVIGKTQGTRGKSVLIDLQWMVMNCDPTRPERETCDELPVS</sequence>
<dbReference type="EMBL" id="OA883027">
    <property type="protein sequence ID" value="CAD7277731.1"/>
    <property type="molecule type" value="Genomic_DNA"/>
</dbReference>
<proteinExistence type="predicted"/>
<feature type="non-terminal residue" evidence="4">
    <location>
        <position position="275"/>
    </location>
</feature>